<dbReference type="Proteomes" id="UP000299102">
    <property type="component" value="Unassembled WGS sequence"/>
</dbReference>
<organism evidence="2 3">
    <name type="scientific">Eumeta variegata</name>
    <name type="common">Bagworm moth</name>
    <name type="synonym">Eumeta japonica</name>
    <dbReference type="NCBI Taxonomy" id="151549"/>
    <lineage>
        <taxon>Eukaryota</taxon>
        <taxon>Metazoa</taxon>
        <taxon>Ecdysozoa</taxon>
        <taxon>Arthropoda</taxon>
        <taxon>Hexapoda</taxon>
        <taxon>Insecta</taxon>
        <taxon>Pterygota</taxon>
        <taxon>Neoptera</taxon>
        <taxon>Endopterygota</taxon>
        <taxon>Lepidoptera</taxon>
        <taxon>Glossata</taxon>
        <taxon>Ditrysia</taxon>
        <taxon>Tineoidea</taxon>
        <taxon>Psychidae</taxon>
        <taxon>Oiketicinae</taxon>
        <taxon>Eumeta</taxon>
    </lineage>
</organism>
<sequence length="87" mass="9961">MSVTGLARRPRQESLSIGRFFLRQYNERKGPSSREIIVMLGPLRRQVARAKRRAGRRPGERKSEGLNSASYEIAVPGYMKKTRAEIE</sequence>
<dbReference type="AlphaFoldDB" id="A0A4C2A0Q0"/>
<gene>
    <name evidence="2" type="ORF">EVAR_59241_1</name>
</gene>
<protein>
    <submittedName>
        <fullName evidence="2">Uncharacterized protein</fullName>
    </submittedName>
</protein>
<reference evidence="2 3" key="1">
    <citation type="journal article" date="2019" name="Commun. Biol.">
        <title>The bagworm genome reveals a unique fibroin gene that provides high tensile strength.</title>
        <authorList>
            <person name="Kono N."/>
            <person name="Nakamura H."/>
            <person name="Ohtoshi R."/>
            <person name="Tomita M."/>
            <person name="Numata K."/>
            <person name="Arakawa K."/>
        </authorList>
    </citation>
    <scope>NUCLEOTIDE SEQUENCE [LARGE SCALE GENOMIC DNA]</scope>
</reference>
<feature type="region of interest" description="Disordered" evidence="1">
    <location>
        <begin position="49"/>
        <end position="68"/>
    </location>
</feature>
<evidence type="ECO:0000256" key="1">
    <source>
        <dbReference type="SAM" id="MobiDB-lite"/>
    </source>
</evidence>
<evidence type="ECO:0000313" key="2">
    <source>
        <dbReference type="EMBL" id="GBP94306.1"/>
    </source>
</evidence>
<comment type="caution">
    <text evidence="2">The sequence shown here is derived from an EMBL/GenBank/DDBJ whole genome shotgun (WGS) entry which is preliminary data.</text>
</comment>
<name>A0A4C2A0Q0_EUMVA</name>
<accession>A0A4C2A0Q0</accession>
<proteinExistence type="predicted"/>
<keyword evidence="3" id="KW-1185">Reference proteome</keyword>
<evidence type="ECO:0000313" key="3">
    <source>
        <dbReference type="Proteomes" id="UP000299102"/>
    </source>
</evidence>
<dbReference type="EMBL" id="BGZK01002487">
    <property type="protein sequence ID" value="GBP94306.1"/>
    <property type="molecule type" value="Genomic_DNA"/>
</dbReference>